<proteinExistence type="predicted"/>
<sequence>MTEIERYIIRPEAHRGEWAFIYVDEEKSMFMAYSSFGTYAYCWPHRGPETLKEFLLDLEFDYFMGKTRGLESKQFDFNGTIEGMRKHVREAQRRKMLSKDKARDALVAIDDLKWMDNHQSVDVFVDRVYADKAICEAYRHDFEDVIKNRPDPQCVGFWQKIWPEFVKAITPKPVAAVVEQPVEVMA</sequence>
<protein>
    <submittedName>
        <fullName evidence="1">Uncharacterized protein</fullName>
    </submittedName>
</protein>
<dbReference type="EMBL" id="JAAOLE020000001">
    <property type="protein sequence ID" value="NVI46490.1"/>
    <property type="molecule type" value="Genomic_DNA"/>
</dbReference>
<organism evidence="1">
    <name type="scientific">Bradyrhizobium septentrionale</name>
    <dbReference type="NCBI Taxonomy" id="1404411"/>
    <lineage>
        <taxon>Bacteria</taxon>
        <taxon>Pseudomonadati</taxon>
        <taxon>Pseudomonadota</taxon>
        <taxon>Alphaproteobacteria</taxon>
        <taxon>Hyphomicrobiales</taxon>
        <taxon>Nitrobacteraceae</taxon>
        <taxon>Bradyrhizobium</taxon>
    </lineage>
</organism>
<accession>A0A973W3G2</accession>
<gene>
    <name evidence="1" type="ORF">HAP48_026730</name>
</gene>
<dbReference type="Pfam" id="PF26211">
    <property type="entry name" value="Phage_phiTE_072"/>
    <property type="match status" value="1"/>
</dbReference>
<dbReference type="AlphaFoldDB" id="A0A973W3G2"/>
<name>A0A973W3G2_9BRAD</name>
<dbReference type="RefSeq" id="WP_166205809.1">
    <property type="nucleotide sequence ID" value="NZ_CP088285.1"/>
</dbReference>
<comment type="caution">
    <text evidence="1">The sequence shown here is derived from an EMBL/GenBank/DDBJ whole genome shotgun (WGS) entry which is preliminary data.</text>
</comment>
<dbReference type="InterPro" id="IPR058701">
    <property type="entry name" value="PhiTE_072-like"/>
</dbReference>
<reference evidence="1" key="1">
    <citation type="submission" date="2020-06" db="EMBL/GenBank/DDBJ databases">
        <title>Whole Genome Sequence of Bradyrhizobium sp. Strain 1S1.</title>
        <authorList>
            <person name="Bromfield E.S.P."/>
            <person name="Cloutier S."/>
        </authorList>
    </citation>
    <scope>NUCLEOTIDE SEQUENCE [LARGE SCALE GENOMIC DNA]</scope>
    <source>
        <strain evidence="1">1S1</strain>
    </source>
</reference>
<evidence type="ECO:0000313" key="1">
    <source>
        <dbReference type="EMBL" id="NVI46490.1"/>
    </source>
</evidence>